<accession>A0AB34KND8</accession>
<evidence type="ECO:0000313" key="3">
    <source>
        <dbReference type="Proteomes" id="UP000803884"/>
    </source>
</evidence>
<name>A0AB34KND8_9PEZI</name>
<comment type="caution">
    <text evidence="2">The sequence shown here is derived from an EMBL/GenBank/DDBJ whole genome shotgun (WGS) entry which is preliminary data.</text>
</comment>
<dbReference type="RefSeq" id="XP_069228367.1">
    <property type="nucleotide sequence ID" value="XM_069374477.1"/>
</dbReference>
<dbReference type="EMBL" id="JAAQHG020000020">
    <property type="protein sequence ID" value="KAL1585261.1"/>
    <property type="molecule type" value="Genomic_DNA"/>
</dbReference>
<gene>
    <name evidence="2" type="ORF">WHR41_05872</name>
</gene>
<feature type="compositionally biased region" description="Polar residues" evidence="1">
    <location>
        <begin position="569"/>
        <end position="578"/>
    </location>
</feature>
<evidence type="ECO:0000313" key="2">
    <source>
        <dbReference type="EMBL" id="KAL1585261.1"/>
    </source>
</evidence>
<sequence length="726" mass="81016">MVKKKKEAAAPHAASGLVICRNKHWRYIAAFTGPWVRFSPEILASLAHQNYTMPAPRLIDPAVFYDVVKIRRAVDEASMDSVRANNGVAHPDGRGDILLSKERVGKVRQKAVHSLAKAFELDEVAASVATMQATSTMEDVASHVLKRDAHNLDAKYVHFFLEKVPSRAMAHFTPLDPLNEILSALPVELQAPPLRTRALARTFKRQWEGAVLDLTQALGIVEDTKRSHKPDQQQLELASKMREEREAWNTGSKDWRSVPQLKDEEQPSSLEAQLLFDRAEAYLALACQSVPAALEGLKEYQAFQGDDEVDDAHHAQAQAVRLEARKKVKAYARRALKDYLAFLSNFDYTPGLSIDITNEIMRRIYDLANGNKTQTPLPKDRFVEVNSSADELSQSGRASGNDRNNSALVKHQHPKQDPPELGENGSPKFSAPKIYPSNALFAEKPLPDLPRFPARDTTTGEKSDHEALGFYEAVTYHPLLNEALHSLLLAHALLQTSPTEHLRHAHNVARLARIADGYPIFQPARSPARSDWTEILRRANNWIGLGTPWQELCTPEPLPETAGGWVERPSSTWSSNELFPSAARSSAPDVNETSKQKRERIKQESIADALSDDRVVDDESYYRAVRARERRAFEDEEGLSGPLKDKTDCDGRQARNDIVDDYLISTERAEAIARWIREAPLSVGDKKKRPARKKRPAGNGADEVADRVQGLTINERMGGGNAQLKA</sequence>
<feature type="compositionally biased region" description="Polar residues" evidence="1">
    <location>
        <begin position="388"/>
        <end position="407"/>
    </location>
</feature>
<feature type="compositionally biased region" description="Basic residues" evidence="1">
    <location>
        <begin position="686"/>
        <end position="696"/>
    </location>
</feature>
<feature type="region of interest" description="Disordered" evidence="1">
    <location>
        <begin position="567"/>
        <end position="605"/>
    </location>
</feature>
<dbReference type="AlphaFoldDB" id="A0AB34KND8"/>
<reference evidence="2 3" key="1">
    <citation type="journal article" date="2020" name="Microbiol. Resour. Announc.">
        <title>Draft Genome Sequence of a Cladosporium Species Isolated from the Mesophotic Ascidian Didemnum maculosum.</title>
        <authorList>
            <person name="Gioti A."/>
            <person name="Siaperas R."/>
            <person name="Nikolaivits E."/>
            <person name="Le Goff G."/>
            <person name="Ouazzani J."/>
            <person name="Kotoulas G."/>
            <person name="Topakas E."/>
        </authorList>
    </citation>
    <scope>NUCLEOTIDE SEQUENCE [LARGE SCALE GENOMIC DNA]</scope>
    <source>
        <strain evidence="2 3">TM138-S3</strain>
    </source>
</reference>
<feature type="region of interest" description="Disordered" evidence="1">
    <location>
        <begin position="388"/>
        <end position="429"/>
    </location>
</feature>
<proteinExistence type="predicted"/>
<dbReference type="Proteomes" id="UP000803884">
    <property type="component" value="Unassembled WGS sequence"/>
</dbReference>
<feature type="compositionally biased region" description="Gly residues" evidence="1">
    <location>
        <begin position="717"/>
        <end position="726"/>
    </location>
</feature>
<dbReference type="GeneID" id="96007315"/>
<protein>
    <submittedName>
        <fullName evidence="2">Uncharacterized protein</fullName>
    </submittedName>
</protein>
<feature type="compositionally biased region" description="Basic and acidic residues" evidence="1">
    <location>
        <begin position="239"/>
        <end position="263"/>
    </location>
</feature>
<feature type="compositionally biased region" description="Basic and acidic residues" evidence="1">
    <location>
        <begin position="592"/>
        <end position="605"/>
    </location>
</feature>
<evidence type="ECO:0000256" key="1">
    <source>
        <dbReference type="SAM" id="MobiDB-lite"/>
    </source>
</evidence>
<feature type="region of interest" description="Disordered" evidence="1">
    <location>
        <begin position="679"/>
        <end position="726"/>
    </location>
</feature>
<keyword evidence="3" id="KW-1185">Reference proteome</keyword>
<feature type="region of interest" description="Disordered" evidence="1">
    <location>
        <begin position="225"/>
        <end position="263"/>
    </location>
</feature>
<organism evidence="2 3">
    <name type="scientific">Cladosporium halotolerans</name>
    <dbReference type="NCBI Taxonomy" id="1052096"/>
    <lineage>
        <taxon>Eukaryota</taxon>
        <taxon>Fungi</taxon>
        <taxon>Dikarya</taxon>
        <taxon>Ascomycota</taxon>
        <taxon>Pezizomycotina</taxon>
        <taxon>Dothideomycetes</taxon>
        <taxon>Dothideomycetidae</taxon>
        <taxon>Cladosporiales</taxon>
        <taxon>Cladosporiaceae</taxon>
        <taxon>Cladosporium</taxon>
    </lineage>
</organism>